<protein>
    <recommendedName>
        <fullName evidence="1">Virulence-associated protein E-like domain-containing protein</fullName>
    </recommendedName>
</protein>
<accession>A0A4V1YFY5</accession>
<dbReference type="PANTHER" id="PTHR34985:SF1">
    <property type="entry name" value="SLR0554 PROTEIN"/>
    <property type="match status" value="1"/>
</dbReference>
<dbReference type="InterPro" id="IPR007936">
    <property type="entry name" value="VapE-like_dom"/>
</dbReference>
<feature type="domain" description="Virulence-associated protein E-like" evidence="1">
    <location>
        <begin position="98"/>
        <end position="170"/>
    </location>
</feature>
<reference evidence="2 3" key="1">
    <citation type="journal article" date="2019" name="Nat. Med.">
        <title>A library of human gut bacterial isolates paired with longitudinal multiomics data enables mechanistic microbiome research.</title>
        <authorList>
            <person name="Poyet M."/>
            <person name="Groussin M."/>
            <person name="Gibbons S.M."/>
            <person name="Avila-Pacheco J."/>
            <person name="Jiang X."/>
            <person name="Kearney S.M."/>
            <person name="Perrotta A.R."/>
            <person name="Berdy B."/>
            <person name="Zhao S."/>
            <person name="Lieberman T.D."/>
            <person name="Swanson P.K."/>
            <person name="Smith M."/>
            <person name="Roesemann S."/>
            <person name="Alexander J.E."/>
            <person name="Rich S.A."/>
            <person name="Livny J."/>
            <person name="Vlamakis H."/>
            <person name="Clish C."/>
            <person name="Bullock K."/>
            <person name="Deik A."/>
            <person name="Scott J."/>
            <person name="Pierce K.A."/>
            <person name="Xavier R.J."/>
            <person name="Alm E.J."/>
        </authorList>
    </citation>
    <scope>NUCLEOTIDE SEQUENCE [LARGE SCALE GENOMIC DNA]</scope>
    <source>
        <strain evidence="2 3">BIOML-A73</strain>
    </source>
</reference>
<comment type="caution">
    <text evidence="2">The sequence shown here is derived from an EMBL/GenBank/DDBJ whole genome shotgun (WGS) entry which is preliminary data.</text>
</comment>
<proteinExistence type="predicted"/>
<dbReference type="RefSeq" id="WP_049702633.1">
    <property type="nucleotide sequence ID" value="NZ_JAASHA010000058.1"/>
</dbReference>
<name>A0A4V1YFY5_9BACE</name>
<feature type="domain" description="Virulence-associated protein E-like" evidence="1">
    <location>
        <begin position="180"/>
        <end position="250"/>
    </location>
</feature>
<dbReference type="Pfam" id="PF05272">
    <property type="entry name" value="VapE-like_dom"/>
    <property type="match status" value="2"/>
</dbReference>
<evidence type="ECO:0000313" key="2">
    <source>
        <dbReference type="EMBL" id="KAB6086910.1"/>
    </source>
</evidence>
<sequence length="279" mass="32183">MKTTDLTTLSNHAITMIAIQQVQNFLSRTYVFRYNENTHRIVYKRISDAEEFHYLSDYELNLMLKDIGNANIPCSKDLLRKAIFASYVQKFNPFAGYLNNLPEWDGKDYVSLLASSIITTNKEYWQSCLKKWLVAMVASLKEERVISHTAIILGGTHGIGKARWFHSIIPFELQEFIVPFTGITNKKQFFKDFETNGRCLCFEVEHINTQHGIPLDQLFAQLLSLYETGFQYWFNEDEIALVNEKNVQFKAVSVEEKVLISFFETCNGSSKCIYATGSN</sequence>
<dbReference type="EMBL" id="WDER01000002">
    <property type="protein sequence ID" value="KAB6086910.1"/>
    <property type="molecule type" value="Genomic_DNA"/>
</dbReference>
<evidence type="ECO:0000313" key="3">
    <source>
        <dbReference type="Proteomes" id="UP000474077"/>
    </source>
</evidence>
<evidence type="ECO:0000259" key="1">
    <source>
        <dbReference type="Pfam" id="PF05272"/>
    </source>
</evidence>
<organism evidence="2 3">
    <name type="scientific">Bacteroides xylanisolvens</name>
    <dbReference type="NCBI Taxonomy" id="371601"/>
    <lineage>
        <taxon>Bacteria</taxon>
        <taxon>Pseudomonadati</taxon>
        <taxon>Bacteroidota</taxon>
        <taxon>Bacteroidia</taxon>
        <taxon>Bacteroidales</taxon>
        <taxon>Bacteroidaceae</taxon>
        <taxon>Bacteroides</taxon>
    </lineage>
</organism>
<dbReference type="AlphaFoldDB" id="A0A4V1YFY5"/>
<dbReference type="Proteomes" id="UP000474077">
    <property type="component" value="Unassembled WGS sequence"/>
</dbReference>
<gene>
    <name evidence="2" type="ORF">GA560_01635</name>
</gene>
<dbReference type="PANTHER" id="PTHR34985">
    <property type="entry name" value="SLR0554 PROTEIN"/>
    <property type="match status" value="1"/>
</dbReference>